<name>A0A1R4I2X4_9GAMM</name>
<dbReference type="AlphaFoldDB" id="A0A1R4I2X4"/>
<dbReference type="Proteomes" id="UP000196331">
    <property type="component" value="Unassembled WGS sequence"/>
</dbReference>
<dbReference type="EMBL" id="FUKM01000053">
    <property type="protein sequence ID" value="SJN14172.1"/>
    <property type="molecule type" value="Genomic_DNA"/>
</dbReference>
<organism evidence="1 2">
    <name type="scientific">Halomonas citrativorans</name>
    <dbReference type="NCBI Taxonomy" id="2742612"/>
    <lineage>
        <taxon>Bacteria</taxon>
        <taxon>Pseudomonadati</taxon>
        <taxon>Pseudomonadota</taxon>
        <taxon>Gammaproteobacteria</taxon>
        <taxon>Oceanospirillales</taxon>
        <taxon>Halomonadaceae</taxon>
        <taxon>Halomonas</taxon>
    </lineage>
</organism>
<gene>
    <name evidence="1" type="ORF">CZ787_13810</name>
</gene>
<proteinExistence type="predicted"/>
<evidence type="ECO:0000313" key="2">
    <source>
        <dbReference type="Proteomes" id="UP000196331"/>
    </source>
</evidence>
<evidence type="ECO:0000313" key="1">
    <source>
        <dbReference type="EMBL" id="SJN14172.1"/>
    </source>
</evidence>
<reference evidence="1 2" key="1">
    <citation type="submission" date="2017-02" db="EMBL/GenBank/DDBJ databases">
        <authorList>
            <person name="Dridi B."/>
        </authorList>
    </citation>
    <scope>NUCLEOTIDE SEQUENCE [LARGE SCALE GENOMIC DNA]</scope>
    <source>
        <strain evidence="1 2">JB380</strain>
    </source>
</reference>
<comment type="caution">
    <text evidence="1">The sequence shown here is derived from an EMBL/GenBank/DDBJ whole genome shotgun (WGS) entry which is preliminary data.</text>
</comment>
<protein>
    <submittedName>
        <fullName evidence="1">Uncharacterized protein</fullName>
    </submittedName>
</protein>
<accession>A0A1R4I2X4</accession>
<sequence>MFLLPVLPKCAIDLLYQPALLNRQIALVLTTCDGTSQSNKTLLPFADSAMHA</sequence>